<dbReference type="EMBL" id="WURB01000011">
    <property type="protein sequence ID" value="MXQ12898.1"/>
    <property type="molecule type" value="Genomic_DNA"/>
</dbReference>
<dbReference type="CDD" id="cd02513">
    <property type="entry name" value="CMP-NeuAc_Synthase"/>
    <property type="match status" value="1"/>
</dbReference>
<name>A0A7X3MTR6_9HYPH</name>
<dbReference type="Pfam" id="PF02348">
    <property type="entry name" value="CTP_transf_3"/>
    <property type="match status" value="1"/>
</dbReference>
<accession>A0A7X3MTR6</accession>
<dbReference type="InterPro" id="IPR029044">
    <property type="entry name" value="Nucleotide-diphossugar_trans"/>
</dbReference>
<dbReference type="PANTHER" id="PTHR21485:SF6">
    <property type="entry name" value="N-ACYLNEURAMINATE CYTIDYLYLTRANSFERASE-RELATED"/>
    <property type="match status" value="1"/>
</dbReference>
<keyword evidence="2" id="KW-1185">Reference proteome</keyword>
<organism evidence="1 2">
    <name type="scientific">Microvirga makkahensis</name>
    <dbReference type="NCBI Taxonomy" id="1128670"/>
    <lineage>
        <taxon>Bacteria</taxon>
        <taxon>Pseudomonadati</taxon>
        <taxon>Pseudomonadota</taxon>
        <taxon>Alphaproteobacteria</taxon>
        <taxon>Hyphomicrobiales</taxon>
        <taxon>Methylobacteriaceae</taxon>
        <taxon>Microvirga</taxon>
    </lineage>
</organism>
<dbReference type="OrthoDB" id="9805604at2"/>
<dbReference type="RefSeq" id="WP_160885483.1">
    <property type="nucleotide sequence ID" value="NZ_WURB01000011.1"/>
</dbReference>
<sequence>MSTGQTDCVALITARGGSKRLPGKNVKLLAGRPLIAWSVLAALEAKNIRRVIVSTDDPQIAEAARLAGAEIPFMRPAELSGDMSSHYDVVAHAIDWLERDEGRLPDYLCLLQPTSPLRRPEDIDGTIDLVVQSAGQADTAIAVSQVSVHPRLMYNLRQGRAQSYLPPAQGYVRTQDLEPVFYVNGAVYVLRPYTFRQRSTLLSSEPAAYVMDHRRAVDIDDADDFEFAEFLMQRQAKQS</sequence>
<dbReference type="GO" id="GO:0008781">
    <property type="term" value="F:N-acylneuraminate cytidylyltransferase activity"/>
    <property type="evidence" value="ECO:0007669"/>
    <property type="project" value="TreeGrafter"/>
</dbReference>
<dbReference type="InterPro" id="IPR003329">
    <property type="entry name" value="Cytidylyl_trans"/>
</dbReference>
<dbReference type="SUPFAM" id="SSF53448">
    <property type="entry name" value="Nucleotide-diphospho-sugar transferases"/>
    <property type="match status" value="1"/>
</dbReference>
<dbReference type="Gene3D" id="3.90.550.10">
    <property type="entry name" value="Spore Coat Polysaccharide Biosynthesis Protein SpsA, Chain A"/>
    <property type="match status" value="1"/>
</dbReference>
<evidence type="ECO:0000313" key="1">
    <source>
        <dbReference type="EMBL" id="MXQ12898.1"/>
    </source>
</evidence>
<reference evidence="1 2" key="1">
    <citation type="submission" date="2019-12" db="EMBL/GenBank/DDBJ databases">
        <authorList>
            <person name="Yuan C.-G."/>
        </authorList>
    </citation>
    <scope>NUCLEOTIDE SEQUENCE [LARGE SCALE GENOMIC DNA]</scope>
    <source>
        <strain evidence="1 2">KCTC 23863</strain>
    </source>
</reference>
<keyword evidence="1" id="KW-0548">Nucleotidyltransferase</keyword>
<dbReference type="AlphaFoldDB" id="A0A7X3MTR6"/>
<dbReference type="PANTHER" id="PTHR21485">
    <property type="entry name" value="HAD SUPERFAMILY MEMBERS CMAS AND KDSC"/>
    <property type="match status" value="1"/>
</dbReference>
<evidence type="ECO:0000313" key="2">
    <source>
        <dbReference type="Proteomes" id="UP000436483"/>
    </source>
</evidence>
<dbReference type="InterPro" id="IPR050793">
    <property type="entry name" value="CMP-NeuNAc_synthase"/>
</dbReference>
<keyword evidence="1" id="KW-0808">Transferase</keyword>
<gene>
    <name evidence="1" type="ORF">GR328_15800</name>
</gene>
<dbReference type="Proteomes" id="UP000436483">
    <property type="component" value="Unassembled WGS sequence"/>
</dbReference>
<reference evidence="1 2" key="2">
    <citation type="submission" date="2020-01" db="EMBL/GenBank/DDBJ databases">
        <title>Microvirga sp. nov., an arsenate reduction bacterium isolated from Tibet hotspring sediments.</title>
        <authorList>
            <person name="Xian W.-D."/>
            <person name="Li W.-J."/>
        </authorList>
    </citation>
    <scope>NUCLEOTIDE SEQUENCE [LARGE SCALE GENOMIC DNA]</scope>
    <source>
        <strain evidence="1 2">KCTC 23863</strain>
    </source>
</reference>
<comment type="caution">
    <text evidence="1">The sequence shown here is derived from an EMBL/GenBank/DDBJ whole genome shotgun (WGS) entry which is preliminary data.</text>
</comment>
<protein>
    <submittedName>
        <fullName evidence="1">Acylneuraminate cytidylyltransferase family protein</fullName>
    </submittedName>
</protein>
<proteinExistence type="predicted"/>